<dbReference type="STRING" id="675120.N1PWW4"/>
<keyword evidence="3" id="KW-1185">Reference proteome</keyword>
<dbReference type="EMBL" id="KB446537">
    <property type="protein sequence ID" value="EME46699.1"/>
    <property type="molecule type" value="Genomic_DNA"/>
</dbReference>
<dbReference type="eggNOG" id="ENOG502R28W">
    <property type="taxonomic scope" value="Eukaryota"/>
</dbReference>
<reference evidence="3" key="1">
    <citation type="journal article" date="2012" name="PLoS Genet.">
        <title>The genomes of the fungal plant pathogens Cladosporium fulvum and Dothistroma septosporum reveal adaptation to different hosts and lifestyles but also signatures of common ancestry.</title>
        <authorList>
            <person name="de Wit P.J.G.M."/>
            <person name="van der Burgt A."/>
            <person name="Oekmen B."/>
            <person name="Stergiopoulos I."/>
            <person name="Abd-Elsalam K.A."/>
            <person name="Aerts A.L."/>
            <person name="Bahkali A.H."/>
            <person name="Beenen H.G."/>
            <person name="Chettri P."/>
            <person name="Cox M.P."/>
            <person name="Datema E."/>
            <person name="de Vries R.P."/>
            <person name="Dhillon B."/>
            <person name="Ganley A.R."/>
            <person name="Griffiths S.A."/>
            <person name="Guo Y."/>
            <person name="Hamelin R.C."/>
            <person name="Henrissat B."/>
            <person name="Kabir M.S."/>
            <person name="Jashni M.K."/>
            <person name="Kema G."/>
            <person name="Klaubauf S."/>
            <person name="Lapidus A."/>
            <person name="Levasseur A."/>
            <person name="Lindquist E."/>
            <person name="Mehrabi R."/>
            <person name="Ohm R.A."/>
            <person name="Owen T.J."/>
            <person name="Salamov A."/>
            <person name="Schwelm A."/>
            <person name="Schijlen E."/>
            <person name="Sun H."/>
            <person name="van den Burg H.A."/>
            <person name="van Ham R.C.H.J."/>
            <person name="Zhang S."/>
            <person name="Goodwin S.B."/>
            <person name="Grigoriev I.V."/>
            <person name="Collemare J."/>
            <person name="Bradshaw R.E."/>
        </authorList>
    </citation>
    <scope>NUCLEOTIDE SEQUENCE [LARGE SCALE GENOMIC DNA]</scope>
    <source>
        <strain evidence="3">NZE10 / CBS 128990</strain>
    </source>
</reference>
<sequence length="718" mass="76132">MSQQQQMAMQPQMGAGGPVNAPTPTNSANQDPAWAIKRLNTAIYDYLLCCEKYDAARAVKDAFSGELELVDSVKQSPNQRQANGVDGMDIDSKEHVGSLHPGVAKRPAGLPAPAPLSTEESPFLQDWFLMFWELFNANRQRGRQTTVSYVGQQRNAQKMRTGLMGMDPNAAQRGYMMNNGQDLRQQVMKNGMAANPQAQAQLAKMRQMQGQNPGQQGEAMQRQGSQMEMNAARSNSPNTGGDAPSPKRQRIEGNMNQARPGQPGQMPGGNQSVEVYSQAMQQQMQGLMQRTGSNMNVSKGMPPNPQMGPGGAQSSPMNQQAMDNQTDFYQQQQRMNMPQNGAAVAAAGPQGATTGNHALQDYQMQLMLLEQQNKKRLLMARQEQDSMAHPTGPNGGQFAPGMSPQGSRAGDPSPNPNDMQRGTPNVKKMGGSPNGDMNARGSPTPNMMDPAMNPAMRAQVMMGPNGQPVMRPPSSHPMSQMTPQQVEMMRQNGQMMPNGPQFPGPQAPGGQMMPGQQPGHPGQPPNMTPRQGHMPPPPAPTAGPGGTNPSSPSQQPAPPTPNQTNKAKPGAKKEAANKKAAPKKGQAGGNDSADANAPPTPTPQAPQTPQNAASFNQNKNMAMANGIAPGPGQAPNNGQPGAPPVQQPGTEMNGQPFGNLGGGDDGFGTMDFASLDTGDVLDNFDFDSFLNSNGDNDLGGFDANFAFGDGQELDIGGN</sequence>
<proteinExistence type="predicted"/>
<evidence type="ECO:0008006" key="4">
    <source>
        <dbReference type="Google" id="ProtNLM"/>
    </source>
</evidence>
<feature type="compositionally biased region" description="Low complexity" evidence="1">
    <location>
        <begin position="624"/>
        <end position="640"/>
    </location>
</feature>
<name>N1PWW4_DOTSN</name>
<accession>N1PWW4</accession>
<evidence type="ECO:0000313" key="3">
    <source>
        <dbReference type="Proteomes" id="UP000016933"/>
    </source>
</evidence>
<feature type="compositionally biased region" description="Low complexity" evidence="1">
    <location>
        <begin position="443"/>
        <end position="456"/>
    </location>
</feature>
<feature type="compositionally biased region" description="Low complexity" evidence="1">
    <location>
        <begin position="583"/>
        <end position="597"/>
    </location>
</feature>
<feature type="compositionally biased region" description="Low complexity" evidence="1">
    <location>
        <begin position="508"/>
        <end position="520"/>
    </location>
</feature>
<feature type="region of interest" description="Disordered" evidence="1">
    <location>
        <begin position="1"/>
        <end position="28"/>
    </location>
</feature>
<feature type="compositionally biased region" description="Low complexity" evidence="1">
    <location>
        <begin position="260"/>
        <end position="271"/>
    </location>
</feature>
<feature type="region of interest" description="Disordered" evidence="1">
    <location>
        <begin position="383"/>
        <end position="668"/>
    </location>
</feature>
<dbReference type="OrthoDB" id="5600002at2759"/>
<feature type="compositionally biased region" description="Polar residues" evidence="1">
    <location>
        <begin position="476"/>
        <end position="495"/>
    </location>
</feature>
<dbReference type="AlphaFoldDB" id="N1PWW4"/>
<protein>
    <recommendedName>
        <fullName evidence="4">LisH domain-containing protein</fullName>
    </recommendedName>
</protein>
<feature type="compositionally biased region" description="Low complexity" evidence="1">
    <location>
        <begin position="1"/>
        <end position="13"/>
    </location>
</feature>
<dbReference type="HOGENOM" id="CLU_008468_0_0_1"/>
<gene>
    <name evidence="2" type="ORF">DOTSEDRAFT_70638</name>
</gene>
<dbReference type="OMA" id="NMAPHFF"/>
<reference evidence="2 3" key="2">
    <citation type="journal article" date="2012" name="PLoS Pathog.">
        <title>Diverse lifestyles and strategies of plant pathogenesis encoded in the genomes of eighteen Dothideomycetes fungi.</title>
        <authorList>
            <person name="Ohm R.A."/>
            <person name="Feau N."/>
            <person name="Henrissat B."/>
            <person name="Schoch C.L."/>
            <person name="Horwitz B.A."/>
            <person name="Barry K.W."/>
            <person name="Condon B.J."/>
            <person name="Copeland A.C."/>
            <person name="Dhillon B."/>
            <person name="Glaser F."/>
            <person name="Hesse C.N."/>
            <person name="Kosti I."/>
            <person name="LaButti K."/>
            <person name="Lindquist E.A."/>
            <person name="Lucas S."/>
            <person name="Salamov A.A."/>
            <person name="Bradshaw R.E."/>
            <person name="Ciuffetti L."/>
            <person name="Hamelin R.C."/>
            <person name="Kema G.H.J."/>
            <person name="Lawrence C."/>
            <person name="Scott J.A."/>
            <person name="Spatafora J.W."/>
            <person name="Turgeon B.G."/>
            <person name="de Wit P.J.G.M."/>
            <person name="Zhong S."/>
            <person name="Goodwin S.B."/>
            <person name="Grigoriev I.V."/>
        </authorList>
    </citation>
    <scope>NUCLEOTIDE SEQUENCE [LARGE SCALE GENOMIC DNA]</scope>
    <source>
        <strain evidence="3">NZE10 / CBS 128990</strain>
    </source>
</reference>
<feature type="compositionally biased region" description="Polar residues" evidence="1">
    <location>
        <begin position="222"/>
        <end position="239"/>
    </location>
</feature>
<feature type="region of interest" description="Disordered" evidence="1">
    <location>
        <begin position="196"/>
        <end position="271"/>
    </location>
</feature>
<evidence type="ECO:0000256" key="1">
    <source>
        <dbReference type="SAM" id="MobiDB-lite"/>
    </source>
</evidence>
<dbReference type="Proteomes" id="UP000016933">
    <property type="component" value="Unassembled WGS sequence"/>
</dbReference>
<organism evidence="2 3">
    <name type="scientific">Dothistroma septosporum (strain NZE10 / CBS 128990)</name>
    <name type="common">Red band needle blight fungus</name>
    <name type="synonym">Mycosphaerella pini</name>
    <dbReference type="NCBI Taxonomy" id="675120"/>
    <lineage>
        <taxon>Eukaryota</taxon>
        <taxon>Fungi</taxon>
        <taxon>Dikarya</taxon>
        <taxon>Ascomycota</taxon>
        <taxon>Pezizomycotina</taxon>
        <taxon>Dothideomycetes</taxon>
        <taxon>Dothideomycetidae</taxon>
        <taxon>Mycosphaerellales</taxon>
        <taxon>Mycosphaerellaceae</taxon>
        <taxon>Dothistroma</taxon>
    </lineage>
</organism>
<evidence type="ECO:0000313" key="2">
    <source>
        <dbReference type="EMBL" id="EME46699.1"/>
    </source>
</evidence>